<dbReference type="PANTHER" id="PTHR33116:SF66">
    <property type="entry name" value="REVERSE TRANSCRIPTASE ZINC-BINDING DOMAIN-CONTAINING PROTEIN"/>
    <property type="match status" value="1"/>
</dbReference>
<keyword evidence="3" id="KW-1185">Reference proteome</keyword>
<protein>
    <recommendedName>
        <fullName evidence="1">Reverse transcriptase zinc-binding domain-containing protein</fullName>
    </recommendedName>
</protein>
<dbReference type="InterPro" id="IPR026960">
    <property type="entry name" value="RVT-Znf"/>
</dbReference>
<dbReference type="Proteomes" id="UP001234989">
    <property type="component" value="Chromosome 10"/>
</dbReference>
<sequence length="361" mass="42998">MIKIDLQKAYEYLERIYLDQVMTELGFPRRFTNWVMECVKTVSYSILINGETTHPFEAARGLRQCDPISPFIFAIAIEYLSRILHSLKDTREFKFHPRITARISSWSARKLSYAGRAQLIQSVISGIQAYWAQLFMMPTKVMEMIKAYCRSYLWSGSNTITKKALVAWETLCSPKYVGGLNLTNLRIWNKAVIAKNYWDVENKVDKLWIRWIHTYYIKGEQGDNIQVPKPKSKFTTWIQLHGKMLTTDRLSKWCLNVEKTCCICQLQEESREHLFVQCTYVRRLWDRILRWMSRPMYNAITWEQHIQWTINNGKGKSKEAQVFKMIYAEITYGIWNERNRRTFETRRQQWETIAKEIVYVS</sequence>
<name>A0AAF0URY5_SOLVR</name>
<dbReference type="PANTHER" id="PTHR33116">
    <property type="entry name" value="REVERSE TRANSCRIPTASE ZINC-BINDING DOMAIN-CONTAINING PROTEIN-RELATED-RELATED"/>
    <property type="match status" value="1"/>
</dbReference>
<feature type="domain" description="Reverse transcriptase zinc-binding" evidence="1">
    <location>
        <begin position="229"/>
        <end position="285"/>
    </location>
</feature>
<gene>
    <name evidence="2" type="ORF">MTR67_045040</name>
</gene>
<organism evidence="2 3">
    <name type="scientific">Solanum verrucosum</name>
    <dbReference type="NCBI Taxonomy" id="315347"/>
    <lineage>
        <taxon>Eukaryota</taxon>
        <taxon>Viridiplantae</taxon>
        <taxon>Streptophyta</taxon>
        <taxon>Embryophyta</taxon>
        <taxon>Tracheophyta</taxon>
        <taxon>Spermatophyta</taxon>
        <taxon>Magnoliopsida</taxon>
        <taxon>eudicotyledons</taxon>
        <taxon>Gunneridae</taxon>
        <taxon>Pentapetalae</taxon>
        <taxon>asterids</taxon>
        <taxon>lamiids</taxon>
        <taxon>Solanales</taxon>
        <taxon>Solanaceae</taxon>
        <taxon>Solanoideae</taxon>
        <taxon>Solaneae</taxon>
        <taxon>Solanum</taxon>
    </lineage>
</organism>
<reference evidence="2" key="1">
    <citation type="submission" date="2023-08" db="EMBL/GenBank/DDBJ databases">
        <title>A de novo genome assembly of Solanum verrucosum Schlechtendal, a Mexican diploid species geographically isolated from the other diploid A-genome species in potato relatives.</title>
        <authorList>
            <person name="Hosaka K."/>
        </authorList>
    </citation>
    <scope>NUCLEOTIDE SEQUENCE</scope>
    <source>
        <tissue evidence="2">Young leaves</tissue>
    </source>
</reference>
<dbReference type="Pfam" id="PF13966">
    <property type="entry name" value="zf-RVT"/>
    <property type="match status" value="1"/>
</dbReference>
<accession>A0AAF0URY5</accession>
<proteinExistence type="predicted"/>
<evidence type="ECO:0000313" key="3">
    <source>
        <dbReference type="Proteomes" id="UP001234989"/>
    </source>
</evidence>
<evidence type="ECO:0000259" key="1">
    <source>
        <dbReference type="Pfam" id="PF13966"/>
    </source>
</evidence>
<dbReference type="AlphaFoldDB" id="A0AAF0URY5"/>
<dbReference type="EMBL" id="CP133621">
    <property type="protein sequence ID" value="WMV51655.1"/>
    <property type="molecule type" value="Genomic_DNA"/>
</dbReference>
<evidence type="ECO:0000313" key="2">
    <source>
        <dbReference type="EMBL" id="WMV51655.1"/>
    </source>
</evidence>